<dbReference type="AlphaFoldDB" id="A0A2P9ACJ0"/>
<reference evidence="2" key="1">
    <citation type="submission" date="2016-12" db="EMBL/GenBank/DDBJ databases">
        <authorList>
            <person name="Brunel B."/>
        </authorList>
    </citation>
    <scope>NUCLEOTIDE SEQUENCE [LARGE SCALE GENOMIC DNA]</scope>
</reference>
<name>A0A2P9ACJ0_9HYPH</name>
<keyword evidence="2" id="KW-1185">Reference proteome</keyword>
<sequence length="26" mass="3009">MFLREQLNLTHAVRTNPSLALSKLRV</sequence>
<organism evidence="1 2">
    <name type="scientific">Mesorhizobium delmotii</name>
    <dbReference type="NCBI Taxonomy" id="1631247"/>
    <lineage>
        <taxon>Bacteria</taxon>
        <taxon>Pseudomonadati</taxon>
        <taxon>Pseudomonadota</taxon>
        <taxon>Alphaproteobacteria</taxon>
        <taxon>Hyphomicrobiales</taxon>
        <taxon>Phyllobacteriaceae</taxon>
        <taxon>Mesorhizobium</taxon>
    </lineage>
</organism>
<dbReference type="EMBL" id="FUIG01000013">
    <property type="protein sequence ID" value="SJM28827.1"/>
    <property type="molecule type" value="Genomic_DNA"/>
</dbReference>
<proteinExistence type="predicted"/>
<gene>
    <name evidence="1" type="ORF">BQ8482_110757</name>
</gene>
<evidence type="ECO:0000313" key="1">
    <source>
        <dbReference type="EMBL" id="SJM28827.1"/>
    </source>
</evidence>
<evidence type="ECO:0000313" key="2">
    <source>
        <dbReference type="Proteomes" id="UP000245698"/>
    </source>
</evidence>
<accession>A0A2P9ACJ0</accession>
<protein>
    <submittedName>
        <fullName evidence="1">Uncharacterized protein</fullName>
    </submittedName>
</protein>
<dbReference type="Proteomes" id="UP000245698">
    <property type="component" value="Unassembled WGS sequence"/>
</dbReference>